<dbReference type="RefSeq" id="WP_103127621.1">
    <property type="nucleotide sequence ID" value="NZ_BFAG01000001.1"/>
</dbReference>
<dbReference type="Gene3D" id="3.30.360.10">
    <property type="entry name" value="Dihydrodipicolinate Reductase, domain 2"/>
    <property type="match status" value="1"/>
</dbReference>
<dbReference type="SUPFAM" id="SSF51735">
    <property type="entry name" value="NAD(P)-binding Rossmann-fold domains"/>
    <property type="match status" value="1"/>
</dbReference>
<dbReference type="InterPro" id="IPR000683">
    <property type="entry name" value="Gfo/Idh/MocA-like_OxRdtase_N"/>
</dbReference>
<feature type="domain" description="GFO/IDH/MocA-like oxidoreductase" evidence="3">
    <location>
        <begin position="129"/>
        <end position="248"/>
    </location>
</feature>
<evidence type="ECO:0000313" key="4">
    <source>
        <dbReference type="EMBL" id="GBF04032.1"/>
    </source>
</evidence>
<name>A0A2I9CR93_9DEIO</name>
<sequence>MKVGVIGGGGVSRFHFAGYEAAGAQVVAVAEANPRTLERVQAEWRVPRGYASFEDLCADPEVEAVSVCLPNSLHHPATVAAARAGKHVLCEKPISMSLEQAREMIDTCKEAGVILQIGHHLRSNAAAEKARQLITSGELGRVTFVRLRQAHDWGGGPVRESFRTLASSGGGTLLDNGSHMMDLARYFGGPVREVYARTATLGYDVEVEDTSVVSLEFESGALGSVENAWTATGWEEAFWVYGTRGALEYTNRLGAPTLRHVFRSSPGTDWNEQDVAVYQFAGLEPHARNVVEFLQAIRGERPVICTGEDGMEAVRLILASYQSARERRPVRMDKVG</sequence>
<keyword evidence="5" id="KW-1185">Reference proteome</keyword>
<protein>
    <submittedName>
        <fullName evidence="4">Oxidoreductase domain-containing protein</fullName>
    </submittedName>
</protein>
<reference evidence="5" key="1">
    <citation type="submission" date="2018-01" db="EMBL/GenBank/DDBJ databases">
        <title>Draft Genome Sequence of the Radioresistant Bacterium Deinococcus aerius TR0125, Isolated from the Higher Atmosphere above Japan.</title>
        <authorList>
            <person name="Satoh K."/>
            <person name="Arai H."/>
            <person name="Sanzen T."/>
            <person name="Kawaguchi Y."/>
            <person name="Hayashi H."/>
            <person name="Yokobori S."/>
            <person name="Yamagishi A."/>
            <person name="Oono Y."/>
            <person name="Narumi I."/>
        </authorList>
    </citation>
    <scope>NUCLEOTIDE SEQUENCE [LARGE SCALE GENOMIC DNA]</scope>
    <source>
        <strain evidence="5">TR0125</strain>
    </source>
</reference>
<dbReference type="Proteomes" id="UP000236569">
    <property type="component" value="Unassembled WGS sequence"/>
</dbReference>
<dbReference type="PANTHER" id="PTHR43818:SF11">
    <property type="entry name" value="BCDNA.GH03377"/>
    <property type="match status" value="1"/>
</dbReference>
<dbReference type="GO" id="GO:0016491">
    <property type="term" value="F:oxidoreductase activity"/>
    <property type="evidence" value="ECO:0007669"/>
    <property type="project" value="UniProtKB-KW"/>
</dbReference>
<evidence type="ECO:0000259" key="2">
    <source>
        <dbReference type="Pfam" id="PF01408"/>
    </source>
</evidence>
<dbReference type="InterPro" id="IPR055170">
    <property type="entry name" value="GFO_IDH_MocA-like_dom"/>
</dbReference>
<dbReference type="InterPro" id="IPR036291">
    <property type="entry name" value="NAD(P)-bd_dom_sf"/>
</dbReference>
<dbReference type="SUPFAM" id="SSF55347">
    <property type="entry name" value="Glyceraldehyde-3-phosphate dehydrogenase-like, C-terminal domain"/>
    <property type="match status" value="1"/>
</dbReference>
<gene>
    <name evidence="4" type="ORF">DAERI_010204</name>
</gene>
<accession>A0A2I9CR93</accession>
<keyword evidence="1" id="KW-0560">Oxidoreductase</keyword>
<dbReference type="GO" id="GO:0000166">
    <property type="term" value="F:nucleotide binding"/>
    <property type="evidence" value="ECO:0007669"/>
    <property type="project" value="InterPro"/>
</dbReference>
<dbReference type="PANTHER" id="PTHR43818">
    <property type="entry name" value="BCDNA.GH03377"/>
    <property type="match status" value="1"/>
</dbReference>
<feature type="domain" description="Gfo/Idh/MocA-like oxidoreductase N-terminal" evidence="2">
    <location>
        <begin position="1"/>
        <end position="119"/>
    </location>
</feature>
<dbReference type="Gene3D" id="3.40.50.720">
    <property type="entry name" value="NAD(P)-binding Rossmann-like Domain"/>
    <property type="match status" value="1"/>
</dbReference>
<evidence type="ECO:0000313" key="5">
    <source>
        <dbReference type="Proteomes" id="UP000236569"/>
    </source>
</evidence>
<dbReference type="Pfam" id="PF22725">
    <property type="entry name" value="GFO_IDH_MocA_C3"/>
    <property type="match status" value="1"/>
</dbReference>
<evidence type="ECO:0000259" key="3">
    <source>
        <dbReference type="Pfam" id="PF22725"/>
    </source>
</evidence>
<evidence type="ECO:0000256" key="1">
    <source>
        <dbReference type="ARBA" id="ARBA00023002"/>
    </source>
</evidence>
<organism evidence="4 5">
    <name type="scientific">Deinococcus aerius</name>
    <dbReference type="NCBI Taxonomy" id="200253"/>
    <lineage>
        <taxon>Bacteria</taxon>
        <taxon>Thermotogati</taxon>
        <taxon>Deinococcota</taxon>
        <taxon>Deinococci</taxon>
        <taxon>Deinococcales</taxon>
        <taxon>Deinococcaceae</taxon>
        <taxon>Deinococcus</taxon>
    </lineage>
</organism>
<comment type="caution">
    <text evidence="4">The sequence shown here is derived from an EMBL/GenBank/DDBJ whole genome shotgun (WGS) entry which is preliminary data.</text>
</comment>
<dbReference type="InterPro" id="IPR050463">
    <property type="entry name" value="Gfo/Idh/MocA_oxidrdct_glycsds"/>
</dbReference>
<dbReference type="OrthoDB" id="9815825at2"/>
<dbReference type="Pfam" id="PF01408">
    <property type="entry name" value="GFO_IDH_MocA"/>
    <property type="match status" value="1"/>
</dbReference>
<dbReference type="AlphaFoldDB" id="A0A2I9CR93"/>
<proteinExistence type="predicted"/>
<dbReference type="EMBL" id="BFAG01000001">
    <property type="protein sequence ID" value="GBF04032.1"/>
    <property type="molecule type" value="Genomic_DNA"/>
</dbReference>